<accession>A0A1Y2K802</accession>
<organism evidence="2 3">
    <name type="scientific">Magnetofaba australis IT-1</name>
    <dbReference type="NCBI Taxonomy" id="1434232"/>
    <lineage>
        <taxon>Bacteria</taxon>
        <taxon>Pseudomonadati</taxon>
        <taxon>Pseudomonadota</taxon>
        <taxon>Magnetococcia</taxon>
        <taxon>Magnetococcales</taxon>
        <taxon>Magnetococcaceae</taxon>
        <taxon>Magnetofaba</taxon>
    </lineage>
</organism>
<dbReference type="STRING" id="1434232.MAIT1_02901"/>
<comment type="caution">
    <text evidence="2">The sequence shown here is derived from an EMBL/GenBank/DDBJ whole genome shotgun (WGS) entry which is preliminary data.</text>
</comment>
<dbReference type="Proteomes" id="UP000194003">
    <property type="component" value="Unassembled WGS sequence"/>
</dbReference>
<sequence length="148" mass="16472">MLEIYFDNKTEILPEIYEPIDDDAPRLALSIHLHGWTFPDQKGQGIAKLRVEIREGSTDPKQRMIGVGFVEADADGVRNWIGYAPLSQAILDGLMSHEAVTHYMRRAAAKALELPEPPEPPKGGPRKMPAKALFNPNLHRGDSPVDHT</sequence>
<feature type="compositionally biased region" description="Basic and acidic residues" evidence="1">
    <location>
        <begin position="139"/>
        <end position="148"/>
    </location>
</feature>
<protein>
    <submittedName>
        <fullName evidence="2">Uncharacterized protein</fullName>
    </submittedName>
</protein>
<gene>
    <name evidence="2" type="ORF">MAIT1_02901</name>
</gene>
<evidence type="ECO:0000313" key="3">
    <source>
        <dbReference type="Proteomes" id="UP000194003"/>
    </source>
</evidence>
<reference evidence="2 3" key="1">
    <citation type="journal article" date="2016" name="BMC Genomics">
        <title>Combined genomic and structural analyses of a cultured magnetotactic bacterium reveals its niche adaptation to a dynamic environment.</title>
        <authorList>
            <person name="Araujo A.C."/>
            <person name="Morillo V."/>
            <person name="Cypriano J."/>
            <person name="Teixeira L.C."/>
            <person name="Leao P."/>
            <person name="Lyra S."/>
            <person name="Almeida L.G."/>
            <person name="Bazylinski D.A."/>
            <person name="Vasconcellos A.T."/>
            <person name="Abreu F."/>
            <person name="Lins U."/>
        </authorList>
    </citation>
    <scope>NUCLEOTIDE SEQUENCE [LARGE SCALE GENOMIC DNA]</scope>
    <source>
        <strain evidence="2 3">IT-1</strain>
    </source>
</reference>
<evidence type="ECO:0000256" key="1">
    <source>
        <dbReference type="SAM" id="MobiDB-lite"/>
    </source>
</evidence>
<name>A0A1Y2K802_9PROT</name>
<dbReference type="RefSeq" id="WP_143814698.1">
    <property type="nucleotide sequence ID" value="NZ_LVJN01000018.1"/>
</dbReference>
<feature type="region of interest" description="Disordered" evidence="1">
    <location>
        <begin position="112"/>
        <end position="148"/>
    </location>
</feature>
<evidence type="ECO:0000313" key="2">
    <source>
        <dbReference type="EMBL" id="OSM04806.1"/>
    </source>
</evidence>
<dbReference type="OrthoDB" id="9849559at2"/>
<proteinExistence type="predicted"/>
<dbReference type="AlphaFoldDB" id="A0A1Y2K802"/>
<keyword evidence="3" id="KW-1185">Reference proteome</keyword>
<dbReference type="EMBL" id="LVJN01000018">
    <property type="protein sequence ID" value="OSM04806.1"/>
    <property type="molecule type" value="Genomic_DNA"/>
</dbReference>